<dbReference type="AlphaFoldDB" id="A0A813IYD2"/>
<evidence type="ECO:0000313" key="1">
    <source>
        <dbReference type="EMBL" id="CAE8659392.1"/>
    </source>
</evidence>
<name>A0A813IYD2_POLGL</name>
<evidence type="ECO:0000313" key="2">
    <source>
        <dbReference type="Proteomes" id="UP000626109"/>
    </source>
</evidence>
<sequence length="161" mass="17103">MEAARVVVVAATTATAVAAARVAATTAMVVAAARVAATTAMVVARARATTLIEQPLSSRRSHATRIGPSKGFKVLYEDVDDHIENTVMCQHDNMMPAADNNNTNNKAVTAGQYVLPHVVVVVFVVGCSCYCCCCELGPKGFGHDYRGCSPDADRTNRKCER</sequence>
<organism evidence="1 2">
    <name type="scientific">Polarella glacialis</name>
    <name type="common">Dinoflagellate</name>
    <dbReference type="NCBI Taxonomy" id="89957"/>
    <lineage>
        <taxon>Eukaryota</taxon>
        <taxon>Sar</taxon>
        <taxon>Alveolata</taxon>
        <taxon>Dinophyceae</taxon>
        <taxon>Suessiales</taxon>
        <taxon>Suessiaceae</taxon>
        <taxon>Polarella</taxon>
    </lineage>
</organism>
<proteinExistence type="predicted"/>
<comment type="caution">
    <text evidence="1">The sequence shown here is derived from an EMBL/GenBank/DDBJ whole genome shotgun (WGS) entry which is preliminary data.</text>
</comment>
<protein>
    <submittedName>
        <fullName evidence="1">Uncharacterized protein</fullName>
    </submittedName>
</protein>
<dbReference type="EMBL" id="CAJNNW010016568">
    <property type="protein sequence ID" value="CAE8659392.1"/>
    <property type="molecule type" value="Genomic_DNA"/>
</dbReference>
<gene>
    <name evidence="1" type="ORF">PGLA2088_LOCUS13752</name>
</gene>
<dbReference type="Proteomes" id="UP000626109">
    <property type="component" value="Unassembled WGS sequence"/>
</dbReference>
<accession>A0A813IYD2</accession>
<feature type="non-terminal residue" evidence="1">
    <location>
        <position position="161"/>
    </location>
</feature>
<reference evidence="1" key="1">
    <citation type="submission" date="2021-02" db="EMBL/GenBank/DDBJ databases">
        <authorList>
            <person name="Dougan E. K."/>
            <person name="Rhodes N."/>
            <person name="Thang M."/>
            <person name="Chan C."/>
        </authorList>
    </citation>
    <scope>NUCLEOTIDE SEQUENCE</scope>
</reference>